<dbReference type="PANTHER" id="PTHR44170">
    <property type="entry name" value="PROTEIN SIDEKICK"/>
    <property type="match status" value="1"/>
</dbReference>
<dbReference type="Proteomes" id="UP000677054">
    <property type="component" value="Unassembled WGS sequence"/>
</dbReference>
<feature type="region of interest" description="Disordered" evidence="9">
    <location>
        <begin position="1110"/>
        <end position="1134"/>
    </location>
</feature>
<dbReference type="Pfam" id="PF07679">
    <property type="entry name" value="I-set"/>
    <property type="match status" value="4"/>
</dbReference>
<feature type="domain" description="Ig-like" evidence="11">
    <location>
        <begin position="415"/>
        <end position="498"/>
    </location>
</feature>
<dbReference type="InterPro" id="IPR013783">
    <property type="entry name" value="Ig-like_fold"/>
</dbReference>
<dbReference type="CDD" id="cd00063">
    <property type="entry name" value="FN3"/>
    <property type="match status" value="3"/>
</dbReference>
<reference evidence="13" key="1">
    <citation type="submission" date="2020-11" db="EMBL/GenBank/DDBJ databases">
        <authorList>
            <person name="Tran Van P."/>
        </authorList>
    </citation>
    <scope>NUCLEOTIDE SEQUENCE</scope>
</reference>
<evidence type="ECO:0000256" key="1">
    <source>
        <dbReference type="ARBA" id="ARBA00004167"/>
    </source>
</evidence>
<dbReference type="SMART" id="SM00408">
    <property type="entry name" value="IGc2"/>
    <property type="match status" value="5"/>
</dbReference>
<dbReference type="FunFam" id="2.60.40.10:FF:000008">
    <property type="entry name" value="roundabout homolog 2 isoform X2"/>
    <property type="match status" value="1"/>
</dbReference>
<keyword evidence="4" id="KW-0677">Repeat</keyword>
<name>A0A7R8WZE6_9CRUS</name>
<dbReference type="PROSITE" id="PS50835">
    <property type="entry name" value="IG_LIKE"/>
    <property type="match status" value="5"/>
</dbReference>
<dbReference type="SMART" id="SM00060">
    <property type="entry name" value="FN3"/>
    <property type="match status" value="3"/>
</dbReference>
<dbReference type="InterPro" id="IPR013106">
    <property type="entry name" value="Ig_V-set"/>
</dbReference>
<accession>A0A7R8WZE6</accession>
<keyword evidence="2 10" id="KW-0812">Transmembrane</keyword>
<dbReference type="FunFam" id="2.60.40.10:FF:000189">
    <property type="entry name" value="Neogenin isoform 3"/>
    <property type="match status" value="1"/>
</dbReference>
<feature type="domain" description="Fibronectin type-III" evidence="12">
    <location>
        <begin position="528"/>
        <end position="622"/>
    </location>
</feature>
<dbReference type="PROSITE" id="PS50853">
    <property type="entry name" value="FN3"/>
    <property type="match status" value="3"/>
</dbReference>
<dbReference type="GO" id="GO:0098609">
    <property type="term" value="P:cell-cell adhesion"/>
    <property type="evidence" value="ECO:0007669"/>
    <property type="project" value="TreeGrafter"/>
</dbReference>
<dbReference type="SUPFAM" id="SSF48726">
    <property type="entry name" value="Immunoglobulin"/>
    <property type="match status" value="5"/>
</dbReference>
<keyword evidence="8" id="KW-0393">Immunoglobulin domain</keyword>
<evidence type="ECO:0000256" key="5">
    <source>
        <dbReference type="ARBA" id="ARBA00022989"/>
    </source>
</evidence>
<evidence type="ECO:0000256" key="6">
    <source>
        <dbReference type="ARBA" id="ARBA00023136"/>
    </source>
</evidence>
<protein>
    <submittedName>
        <fullName evidence="13">Uncharacterized protein</fullName>
    </submittedName>
</protein>
<dbReference type="InterPro" id="IPR003961">
    <property type="entry name" value="FN3_dom"/>
</dbReference>
<dbReference type="GO" id="GO:0005886">
    <property type="term" value="C:plasma membrane"/>
    <property type="evidence" value="ECO:0007669"/>
    <property type="project" value="TreeGrafter"/>
</dbReference>
<keyword evidence="14" id="KW-1185">Reference proteome</keyword>
<evidence type="ECO:0000256" key="7">
    <source>
        <dbReference type="ARBA" id="ARBA00023157"/>
    </source>
</evidence>
<feature type="compositionally biased region" description="Basic and acidic residues" evidence="9">
    <location>
        <begin position="1210"/>
        <end position="1220"/>
    </location>
</feature>
<feature type="domain" description="Ig-like" evidence="11">
    <location>
        <begin position="133"/>
        <end position="221"/>
    </location>
</feature>
<feature type="region of interest" description="Disordered" evidence="9">
    <location>
        <begin position="1033"/>
        <end position="1085"/>
    </location>
</feature>
<feature type="domain" description="Ig-like" evidence="11">
    <location>
        <begin position="226"/>
        <end position="310"/>
    </location>
</feature>
<evidence type="ECO:0000256" key="4">
    <source>
        <dbReference type="ARBA" id="ARBA00022737"/>
    </source>
</evidence>
<feature type="region of interest" description="Disordered" evidence="9">
    <location>
        <begin position="824"/>
        <end position="854"/>
    </location>
</feature>
<dbReference type="InterPro" id="IPR036179">
    <property type="entry name" value="Ig-like_dom_sf"/>
</dbReference>
<feature type="region of interest" description="Disordered" evidence="9">
    <location>
        <begin position="1198"/>
        <end position="1220"/>
    </location>
</feature>
<evidence type="ECO:0000256" key="9">
    <source>
        <dbReference type="SAM" id="MobiDB-lite"/>
    </source>
</evidence>
<evidence type="ECO:0000313" key="13">
    <source>
        <dbReference type="EMBL" id="CAD7241091.1"/>
    </source>
</evidence>
<dbReference type="InterPro" id="IPR007110">
    <property type="entry name" value="Ig-like_dom"/>
</dbReference>
<evidence type="ECO:0000256" key="10">
    <source>
        <dbReference type="SAM" id="Phobius"/>
    </source>
</evidence>
<dbReference type="EMBL" id="CAJPEV010000095">
    <property type="protein sequence ID" value="CAG0880475.1"/>
    <property type="molecule type" value="Genomic_DNA"/>
</dbReference>
<proteinExistence type="predicted"/>
<feature type="compositionally biased region" description="Acidic residues" evidence="9">
    <location>
        <begin position="834"/>
        <end position="849"/>
    </location>
</feature>
<evidence type="ECO:0000259" key="12">
    <source>
        <dbReference type="PROSITE" id="PS50853"/>
    </source>
</evidence>
<dbReference type="InterPro" id="IPR036116">
    <property type="entry name" value="FN3_sf"/>
</dbReference>
<dbReference type="SMART" id="SM00409">
    <property type="entry name" value="IG"/>
    <property type="match status" value="5"/>
</dbReference>
<feature type="domain" description="Ig-like" evidence="11">
    <location>
        <begin position="315"/>
        <end position="401"/>
    </location>
</feature>
<evidence type="ECO:0000259" key="11">
    <source>
        <dbReference type="PROSITE" id="PS50835"/>
    </source>
</evidence>
<organism evidence="13">
    <name type="scientific">Darwinula stevensoni</name>
    <dbReference type="NCBI Taxonomy" id="69355"/>
    <lineage>
        <taxon>Eukaryota</taxon>
        <taxon>Metazoa</taxon>
        <taxon>Ecdysozoa</taxon>
        <taxon>Arthropoda</taxon>
        <taxon>Crustacea</taxon>
        <taxon>Oligostraca</taxon>
        <taxon>Ostracoda</taxon>
        <taxon>Podocopa</taxon>
        <taxon>Podocopida</taxon>
        <taxon>Darwinulocopina</taxon>
        <taxon>Darwinuloidea</taxon>
        <taxon>Darwinulidae</taxon>
        <taxon>Darwinula</taxon>
    </lineage>
</organism>
<evidence type="ECO:0000313" key="14">
    <source>
        <dbReference type="Proteomes" id="UP000677054"/>
    </source>
</evidence>
<dbReference type="Pfam" id="PF00041">
    <property type="entry name" value="fn3"/>
    <property type="match status" value="2"/>
</dbReference>
<feature type="domain" description="Ig-like" evidence="11">
    <location>
        <begin position="35"/>
        <end position="127"/>
    </location>
</feature>
<feature type="domain" description="Fibronectin type-III" evidence="12">
    <location>
        <begin position="739"/>
        <end position="832"/>
    </location>
</feature>
<dbReference type="FunFam" id="2.60.40.10:FF:000026">
    <property type="entry name" value="roundabout homolog 2 isoform X1"/>
    <property type="match status" value="1"/>
</dbReference>
<keyword evidence="6 10" id="KW-0472">Membrane</keyword>
<evidence type="ECO:0000256" key="3">
    <source>
        <dbReference type="ARBA" id="ARBA00022729"/>
    </source>
</evidence>
<dbReference type="InterPro" id="IPR013098">
    <property type="entry name" value="Ig_I-set"/>
</dbReference>
<dbReference type="SMART" id="SM00406">
    <property type="entry name" value="IGv"/>
    <property type="match status" value="2"/>
</dbReference>
<sequence>MLAVVPVQLSGCIDFERLQAVSDRIPASIAQDRSPRITEHPTDMTVGKNDPVTLNCQAEGKPDPEIQWFKDGVAVASGGKSHRVALPSGALFFLRVMQTKKEQDAGTYWCVARNRVGTARSNNATLTVAVLRDDFRKEPEDTKGVKGETVRLGCDPPRGHPDPVVRWTKDDILVPIHRDSRLRVEGGDLVIGKVEKEDEGKYKCLAENVVALRESRPALLTVHVKPFFIKEPTETIVQVETDVQFKCRVGGDPLPQVTWERVDGVLPMGRSRAIQDQGLVIHRALPQDEGVYVCQASNLVGAIKSSARLIVHYTPTFLIQPMDREVEEGTTVELECQGSGNPTPALFWSNGSQELLVPGYTMKEGRLSVSSMGTLTITDAKREDSGRWGCFLLSEAGSSVAWARLKVLSLADLPPPIIQMGPGNQTLPVGYEAILPCQAIGSPIPSIRWLKDNIPISGASVNSRFSILDTGTLRIIDLLEEDSGEYRCVASSASGETSWFSVLLVRDPKGNENVSFHRTPEESTFPGPPSKPSVVNVTRDSVTLSWEPGSHVGASNLVGYTVEYFSSTLGTGWVLVAFRVLTRVYTLINLQPGAEYVFIVRAENGHGLSVPSNVSERVTTGTWNTEAGTSSTLVLRNASPFSPTSINISWKLDEVGKGLRGIYVYWRERNESSEAMSIRDGWKSKRVKVEAGEGDFALDDLREYSSYEVFLLPLAFGGIQGKPSHSVIVRTLQARPSLAPSRVFSKRINGTTAGIRWDLSGSGLRGIIQAYSVEVRSEDGSLHSNFTIRSQSRSLSLHNLTEGKGYMIQLAALNAAGMGPLSVPVRISPHPSPDPEEYQTLDPDEESDGEGTGGEGNNLLRETWFIVLIGVLSFLLLGALVFFLLLKRRLAHNKSLKHDGLERKGYGNTSSSSSDRENLWIDPRWKPVEYEHNSEAKLLNWTPENPLIGKVMCQTEYSEVERGLGKKGSDSPGPYASTSIFHTFQDHHLQFNGMGNSQPGMYHQRSAELLANCDLGPVKRTCLTKFGTEGIGMERGKRERRKRRGEVGVGGSCVRPYPPKLSDLLPPPPSRPSDGDPPRSHSPELLRDNYRMSFSSGYNSPNLAKRAERLGREKRGEEEEEGGNLYESISSSPEKKKVELGFHPCMDRGIQSSLPSLGSASEGPQTAVAKRFRRDEMDEMDEIDEIDEVDEMDAAAREPEESGTFSLLSKQEDNTRSSEGRAKMCFETSDLDLAWTHQKQERFEAGALFLLREVTKNATVEAENPSLDPPWILPGSSLGPPWVLPGSSLGPPWVKSVLVPLRR</sequence>
<feature type="transmembrane region" description="Helical" evidence="10">
    <location>
        <begin position="864"/>
        <end position="886"/>
    </location>
</feature>
<dbReference type="PANTHER" id="PTHR44170:SF52">
    <property type="entry name" value="PROTEIN SAX-3"/>
    <property type="match status" value="1"/>
</dbReference>
<evidence type="ECO:0000256" key="2">
    <source>
        <dbReference type="ARBA" id="ARBA00022692"/>
    </source>
</evidence>
<dbReference type="Gene3D" id="2.60.40.10">
    <property type="entry name" value="Immunoglobulins"/>
    <property type="match status" value="8"/>
</dbReference>
<feature type="domain" description="Fibronectin type-III" evidence="12">
    <location>
        <begin position="629"/>
        <end position="734"/>
    </location>
</feature>
<dbReference type="OrthoDB" id="428111at2759"/>
<dbReference type="GO" id="GO:0007411">
    <property type="term" value="P:axon guidance"/>
    <property type="evidence" value="ECO:0007669"/>
    <property type="project" value="TreeGrafter"/>
</dbReference>
<feature type="compositionally biased region" description="Basic and acidic residues" evidence="9">
    <location>
        <begin position="1073"/>
        <end position="1085"/>
    </location>
</feature>
<keyword evidence="5 10" id="KW-1133">Transmembrane helix</keyword>
<comment type="subcellular location">
    <subcellularLocation>
        <location evidence="1">Membrane</location>
        <topology evidence="1">Single-pass membrane protein</topology>
    </subcellularLocation>
</comment>
<gene>
    <name evidence="13" type="ORF">DSTB1V02_LOCUS1093</name>
</gene>
<keyword evidence="3" id="KW-0732">Signal</keyword>
<dbReference type="Pfam" id="PF13927">
    <property type="entry name" value="Ig_3"/>
    <property type="match status" value="1"/>
</dbReference>
<dbReference type="FunFam" id="2.60.40.10:FF:000032">
    <property type="entry name" value="palladin isoform X1"/>
    <property type="match status" value="2"/>
</dbReference>
<evidence type="ECO:0000256" key="8">
    <source>
        <dbReference type="ARBA" id="ARBA00023319"/>
    </source>
</evidence>
<dbReference type="InterPro" id="IPR003598">
    <property type="entry name" value="Ig_sub2"/>
</dbReference>
<keyword evidence="7" id="KW-1015">Disulfide bond</keyword>
<dbReference type="GO" id="GO:0030424">
    <property type="term" value="C:axon"/>
    <property type="evidence" value="ECO:0007669"/>
    <property type="project" value="TreeGrafter"/>
</dbReference>
<dbReference type="SUPFAM" id="SSF49265">
    <property type="entry name" value="Fibronectin type III"/>
    <property type="match status" value="2"/>
</dbReference>
<dbReference type="InterPro" id="IPR003599">
    <property type="entry name" value="Ig_sub"/>
</dbReference>
<dbReference type="EMBL" id="LR899612">
    <property type="protein sequence ID" value="CAD7241091.1"/>
    <property type="molecule type" value="Genomic_DNA"/>
</dbReference>